<keyword evidence="2" id="KW-1185">Reference proteome</keyword>
<dbReference type="OrthoDB" id="3541994at2759"/>
<dbReference type="EMBL" id="PQXH01000045">
    <property type="protein sequence ID" value="TGO15036.1"/>
    <property type="molecule type" value="Genomic_DNA"/>
</dbReference>
<dbReference type="Proteomes" id="UP000297777">
    <property type="component" value="Unassembled WGS sequence"/>
</dbReference>
<comment type="caution">
    <text evidence="1">The sequence shown here is derived from an EMBL/GenBank/DDBJ whole genome shotgun (WGS) entry which is preliminary data.</text>
</comment>
<name>A0A4Z1ERU0_9HELO</name>
<dbReference type="AlphaFoldDB" id="A0A4Z1ERU0"/>
<accession>A0A4Z1ERU0</accession>
<evidence type="ECO:0000313" key="1">
    <source>
        <dbReference type="EMBL" id="TGO15036.1"/>
    </source>
</evidence>
<evidence type="ECO:0000313" key="2">
    <source>
        <dbReference type="Proteomes" id="UP000297777"/>
    </source>
</evidence>
<protein>
    <submittedName>
        <fullName evidence="1">Uncharacterized protein</fullName>
    </submittedName>
</protein>
<sequence length="107" mass="12339">MYLKPNGEGMIIELRDSTLGTAMLVLKWYIKIPETSERILYIVAKVCRTFSRIFSPRLYRRPALVVNGKAKDETPVPSVLTHVRDLKTLALKHPSNPFNLEDTFMIY</sequence>
<proteinExistence type="predicted"/>
<gene>
    <name evidence="1" type="ORF">BTUL_0045g00460</name>
</gene>
<reference evidence="1 2" key="1">
    <citation type="submission" date="2017-12" db="EMBL/GenBank/DDBJ databases">
        <title>Comparative genomics of Botrytis spp.</title>
        <authorList>
            <person name="Valero-Jimenez C.A."/>
            <person name="Tapia P."/>
            <person name="Veloso J."/>
            <person name="Silva-Moreno E."/>
            <person name="Staats M."/>
            <person name="Valdes J.H."/>
            <person name="Van Kan J.A.L."/>
        </authorList>
    </citation>
    <scope>NUCLEOTIDE SEQUENCE [LARGE SCALE GENOMIC DNA]</scope>
    <source>
        <strain evidence="1 2">Bt9001</strain>
    </source>
</reference>
<organism evidence="1 2">
    <name type="scientific">Botrytis tulipae</name>
    <dbReference type="NCBI Taxonomy" id="87230"/>
    <lineage>
        <taxon>Eukaryota</taxon>
        <taxon>Fungi</taxon>
        <taxon>Dikarya</taxon>
        <taxon>Ascomycota</taxon>
        <taxon>Pezizomycotina</taxon>
        <taxon>Leotiomycetes</taxon>
        <taxon>Helotiales</taxon>
        <taxon>Sclerotiniaceae</taxon>
        <taxon>Botrytis</taxon>
    </lineage>
</organism>